<organism evidence="2 3">
    <name type="scientific">Hapsidospora chrysogenum (strain ATCC 11550 / CBS 779.69 / DSM 880 / IAM 14645 / JCM 23072 / IMI 49137)</name>
    <name type="common">Acremonium chrysogenum</name>
    <dbReference type="NCBI Taxonomy" id="857340"/>
    <lineage>
        <taxon>Eukaryota</taxon>
        <taxon>Fungi</taxon>
        <taxon>Dikarya</taxon>
        <taxon>Ascomycota</taxon>
        <taxon>Pezizomycotina</taxon>
        <taxon>Sordariomycetes</taxon>
        <taxon>Hypocreomycetidae</taxon>
        <taxon>Hypocreales</taxon>
        <taxon>Bionectriaceae</taxon>
        <taxon>Hapsidospora</taxon>
    </lineage>
</organism>
<dbReference type="OrthoDB" id="8354356at2759"/>
<reference evidence="3" key="1">
    <citation type="journal article" date="2014" name="Genome Announc.">
        <title>Genome sequence and annotation of Acremonium chrysogenum, producer of the beta-lactam antibiotic cephalosporin C.</title>
        <authorList>
            <person name="Terfehr D."/>
            <person name="Dahlmann T.A."/>
            <person name="Specht T."/>
            <person name="Zadra I."/>
            <person name="Kuernsteiner H."/>
            <person name="Kueck U."/>
        </authorList>
    </citation>
    <scope>NUCLEOTIDE SEQUENCE [LARGE SCALE GENOMIC DNA]</scope>
    <source>
        <strain evidence="3">ATCC 11550 / CBS 779.69 / DSM 880 / IAM 14645 / JCM 23072 / IMI 49137</strain>
    </source>
</reference>
<dbReference type="HOGENOM" id="CLU_2557755_0_0_1"/>
<gene>
    <name evidence="2" type="ORF">ACRE_067070</name>
</gene>
<accession>A0A086SZK9</accession>
<proteinExistence type="predicted"/>
<comment type="caution">
    <text evidence="2">The sequence shown here is derived from an EMBL/GenBank/DDBJ whole genome shotgun (WGS) entry which is preliminary data.</text>
</comment>
<dbReference type="Proteomes" id="UP000029964">
    <property type="component" value="Unassembled WGS sequence"/>
</dbReference>
<dbReference type="AlphaFoldDB" id="A0A086SZK9"/>
<evidence type="ECO:0000313" key="2">
    <source>
        <dbReference type="EMBL" id="KFH42541.1"/>
    </source>
</evidence>
<dbReference type="EMBL" id="JPKY01000091">
    <property type="protein sequence ID" value="KFH42541.1"/>
    <property type="molecule type" value="Genomic_DNA"/>
</dbReference>
<feature type="signal peptide" evidence="1">
    <location>
        <begin position="1"/>
        <end position="18"/>
    </location>
</feature>
<protein>
    <submittedName>
        <fullName evidence="2">Uncharacterized protein</fullName>
    </submittedName>
</protein>
<name>A0A086SZK9_HAPC1</name>
<evidence type="ECO:0000313" key="3">
    <source>
        <dbReference type="Proteomes" id="UP000029964"/>
    </source>
</evidence>
<keyword evidence="3" id="KW-1185">Reference proteome</keyword>
<evidence type="ECO:0000256" key="1">
    <source>
        <dbReference type="SAM" id="SignalP"/>
    </source>
</evidence>
<feature type="chain" id="PRO_5001815135" evidence="1">
    <location>
        <begin position="19"/>
        <end position="82"/>
    </location>
</feature>
<sequence>MRLATLAQLGMLFAVGYAAQAQHSSVKEILDASEVDHVEGHKGDVQADACWVCSSPCSAFGCCDDGFPQCCVVNGYCACCTS</sequence>
<keyword evidence="1" id="KW-0732">Signal</keyword>